<accession>A0A5B7EEG4</accession>
<organism evidence="1 2">
    <name type="scientific">Portunus trituberculatus</name>
    <name type="common">Swimming crab</name>
    <name type="synonym">Neptunus trituberculatus</name>
    <dbReference type="NCBI Taxonomy" id="210409"/>
    <lineage>
        <taxon>Eukaryota</taxon>
        <taxon>Metazoa</taxon>
        <taxon>Ecdysozoa</taxon>
        <taxon>Arthropoda</taxon>
        <taxon>Crustacea</taxon>
        <taxon>Multicrustacea</taxon>
        <taxon>Malacostraca</taxon>
        <taxon>Eumalacostraca</taxon>
        <taxon>Eucarida</taxon>
        <taxon>Decapoda</taxon>
        <taxon>Pleocyemata</taxon>
        <taxon>Brachyura</taxon>
        <taxon>Eubrachyura</taxon>
        <taxon>Portunoidea</taxon>
        <taxon>Portunidae</taxon>
        <taxon>Portuninae</taxon>
        <taxon>Portunus</taxon>
    </lineage>
</organism>
<sequence length="80" mass="8896">MPVTPHHLVDDAGKERHLIELNCKLCLTSHGEICQMLLQYSFFQLLTFNLVMPGFLPSGIPVSLPKADLACWNGAYNPSL</sequence>
<gene>
    <name evidence="1" type="ORF">E2C01_024995</name>
</gene>
<dbReference type="EMBL" id="VSRR010002487">
    <property type="protein sequence ID" value="MPC31699.1"/>
    <property type="molecule type" value="Genomic_DNA"/>
</dbReference>
<evidence type="ECO:0000313" key="1">
    <source>
        <dbReference type="EMBL" id="MPC31699.1"/>
    </source>
</evidence>
<reference evidence="1 2" key="1">
    <citation type="submission" date="2019-05" db="EMBL/GenBank/DDBJ databases">
        <title>Another draft genome of Portunus trituberculatus and its Hox gene families provides insights of decapod evolution.</title>
        <authorList>
            <person name="Jeong J.-H."/>
            <person name="Song I."/>
            <person name="Kim S."/>
            <person name="Choi T."/>
            <person name="Kim D."/>
            <person name="Ryu S."/>
            <person name="Kim W."/>
        </authorList>
    </citation>
    <scope>NUCLEOTIDE SEQUENCE [LARGE SCALE GENOMIC DNA]</scope>
    <source>
        <tissue evidence="1">Muscle</tissue>
    </source>
</reference>
<dbReference type="Proteomes" id="UP000324222">
    <property type="component" value="Unassembled WGS sequence"/>
</dbReference>
<keyword evidence="2" id="KW-1185">Reference proteome</keyword>
<evidence type="ECO:0000313" key="2">
    <source>
        <dbReference type="Proteomes" id="UP000324222"/>
    </source>
</evidence>
<proteinExistence type="predicted"/>
<protein>
    <submittedName>
        <fullName evidence="1">Uncharacterized protein</fullName>
    </submittedName>
</protein>
<dbReference type="AlphaFoldDB" id="A0A5B7EEG4"/>
<comment type="caution">
    <text evidence="1">The sequence shown here is derived from an EMBL/GenBank/DDBJ whole genome shotgun (WGS) entry which is preliminary data.</text>
</comment>
<name>A0A5B7EEG4_PORTR</name>